<proteinExistence type="predicted"/>
<dbReference type="Proteomes" id="UP000261704">
    <property type="component" value="Chromosome"/>
</dbReference>
<dbReference type="AlphaFoldDB" id="A0A347UGY6"/>
<organism evidence="1 2">
    <name type="scientific">Profundibacter amoris</name>
    <dbReference type="NCBI Taxonomy" id="2171755"/>
    <lineage>
        <taxon>Bacteria</taxon>
        <taxon>Pseudomonadati</taxon>
        <taxon>Pseudomonadota</taxon>
        <taxon>Alphaproteobacteria</taxon>
        <taxon>Rhodobacterales</taxon>
        <taxon>Paracoccaceae</taxon>
        <taxon>Profundibacter</taxon>
    </lineage>
</organism>
<reference evidence="1 2" key="1">
    <citation type="submission" date="2018-09" db="EMBL/GenBank/DDBJ databases">
        <title>Profundibacter amoris BAR1 gen. nov., sp. nov., a new member of the Roseobacter clade isolated at Lokis Castle Vent Field on the Arctic Mid-Oceanic Ridge.</title>
        <authorList>
            <person name="Le Moine Bauer S."/>
            <person name="Sjoeberg A.G."/>
            <person name="L'Haridon S."/>
            <person name="Stokke R."/>
            <person name="Roalkvam I."/>
            <person name="Steen I.H."/>
            <person name="Dahle H."/>
        </authorList>
    </citation>
    <scope>NUCLEOTIDE SEQUENCE [LARGE SCALE GENOMIC DNA]</scope>
    <source>
        <strain evidence="1 2">BAR1</strain>
    </source>
</reference>
<keyword evidence="2" id="KW-1185">Reference proteome</keyword>
<evidence type="ECO:0000313" key="1">
    <source>
        <dbReference type="EMBL" id="AXX98114.1"/>
    </source>
</evidence>
<dbReference type="InterPro" id="IPR021270">
    <property type="entry name" value="DUF2849"/>
</dbReference>
<dbReference type="OrthoDB" id="5738806at2"/>
<protein>
    <submittedName>
        <fullName evidence="1">DUF2849 domain-containing protein</fullName>
    </submittedName>
</protein>
<dbReference type="RefSeq" id="WP_118942770.1">
    <property type="nucleotide sequence ID" value="NZ_CP032125.1"/>
</dbReference>
<evidence type="ECO:0000313" key="2">
    <source>
        <dbReference type="Proteomes" id="UP000261704"/>
    </source>
</evidence>
<dbReference type="Pfam" id="PF11011">
    <property type="entry name" value="DUF2849"/>
    <property type="match status" value="1"/>
</dbReference>
<sequence>MTHAKVISAVSVSGGETVYLTSCDAWTGDVTMAELLGAEDFDWRLAFAQRLREVTGARLVDAVEGEFGFARLAAA</sequence>
<accession>A0A347UGY6</accession>
<dbReference type="EMBL" id="CP032125">
    <property type="protein sequence ID" value="AXX98114.1"/>
    <property type="molecule type" value="Genomic_DNA"/>
</dbReference>
<name>A0A347UGY6_9RHOB</name>
<dbReference type="KEGG" id="pamo:BAR1_09335"/>
<gene>
    <name evidence="1" type="ORF">BAR1_09335</name>
</gene>